<dbReference type="HAMAP" id="MF_01633">
    <property type="entry name" value="QueC"/>
    <property type="match status" value="1"/>
</dbReference>
<evidence type="ECO:0000256" key="5">
    <source>
        <dbReference type="ARBA" id="ARBA00022785"/>
    </source>
</evidence>
<comment type="pathway">
    <text evidence="1 11">Purine metabolism; 7-cyano-7-deazaguanine biosynthesis.</text>
</comment>
<evidence type="ECO:0000256" key="4">
    <source>
        <dbReference type="ARBA" id="ARBA00022741"/>
    </source>
</evidence>
<dbReference type="Gene3D" id="3.40.50.620">
    <property type="entry name" value="HUPs"/>
    <property type="match status" value="1"/>
</dbReference>
<evidence type="ECO:0000256" key="9">
    <source>
        <dbReference type="ARBA" id="ARBA00039149"/>
    </source>
</evidence>
<evidence type="ECO:0000256" key="1">
    <source>
        <dbReference type="ARBA" id="ARBA00005061"/>
    </source>
</evidence>
<keyword evidence="2 11" id="KW-0436">Ligase</keyword>
<accession>A0A096CIH0</accession>
<evidence type="ECO:0000256" key="11">
    <source>
        <dbReference type="HAMAP-Rule" id="MF_01633"/>
    </source>
</evidence>
<evidence type="ECO:0000256" key="10">
    <source>
        <dbReference type="ARBA" id="ARBA00047890"/>
    </source>
</evidence>
<dbReference type="InterPro" id="IPR014729">
    <property type="entry name" value="Rossmann-like_a/b/a_fold"/>
</dbReference>
<dbReference type="Proteomes" id="UP000029525">
    <property type="component" value="Unassembled WGS sequence"/>
</dbReference>
<dbReference type="EC" id="6.3.4.20" evidence="9 11"/>
<proteinExistence type="inferred from homology"/>
<dbReference type="NCBIfam" id="TIGR00364">
    <property type="entry name" value="7-cyano-7-deazaguanine synthase QueC"/>
    <property type="match status" value="1"/>
</dbReference>
<gene>
    <name evidence="11" type="primary">queC</name>
    <name evidence="12" type="ORF">HMPREF0647_04035</name>
</gene>
<dbReference type="GO" id="GO:0008616">
    <property type="term" value="P:tRNA queuosine(34) biosynthetic process"/>
    <property type="evidence" value="ECO:0007669"/>
    <property type="project" value="UniProtKB-UniRule"/>
</dbReference>
<evidence type="ECO:0000313" key="12">
    <source>
        <dbReference type="EMBL" id="KGF45124.1"/>
    </source>
</evidence>
<evidence type="ECO:0000256" key="3">
    <source>
        <dbReference type="ARBA" id="ARBA00022723"/>
    </source>
</evidence>
<dbReference type="RefSeq" id="WP_004336995.1">
    <property type="nucleotide sequence ID" value="NZ_JRNQ01000019.1"/>
</dbReference>
<dbReference type="GO" id="GO:0008270">
    <property type="term" value="F:zinc ion binding"/>
    <property type="evidence" value="ECO:0007669"/>
    <property type="project" value="UniProtKB-UniRule"/>
</dbReference>
<dbReference type="PIRSF" id="PIRSF006293">
    <property type="entry name" value="ExsB"/>
    <property type="match status" value="1"/>
</dbReference>
<keyword evidence="3 11" id="KW-0479">Metal-binding</keyword>
<comment type="cofactor">
    <cofactor evidence="11">
        <name>Zn(2+)</name>
        <dbReference type="ChEBI" id="CHEBI:29105"/>
    </cofactor>
    <text evidence="11">Binds 1 zinc ion per subunit.</text>
</comment>
<dbReference type="GO" id="GO:0016879">
    <property type="term" value="F:ligase activity, forming carbon-nitrogen bonds"/>
    <property type="evidence" value="ECO:0007669"/>
    <property type="project" value="UniProtKB-UniRule"/>
</dbReference>
<feature type="binding site" evidence="11">
    <location>
        <begin position="8"/>
        <end position="18"/>
    </location>
    <ligand>
        <name>ATP</name>
        <dbReference type="ChEBI" id="CHEBI:30616"/>
    </ligand>
</feature>
<keyword evidence="4 11" id="KW-0547">Nucleotide-binding</keyword>
<comment type="similarity">
    <text evidence="8 11">Belongs to the QueC family.</text>
</comment>
<sequence>MKDSVIIVSGGLDSVTLLYEKADEIALAISFDYGQNHSKNELPLAAYHCEKLGIRHIVIPLKFINEYFKSSLLDGGEAIPEGHYEENNMKSTVVPFRNGIMLSIATGIAESHALKRVMIANHGGDHTIYPDCRPAFIQAMNGATATGTYINVQVEAPYTNITKAEIVHRGAALGIDYSKTWSCYKGGEKHCGKCGTCVERKEAFRDAGVVDPTIYIE</sequence>
<reference evidence="12 13" key="1">
    <citation type="submission" date="2014-07" db="EMBL/GenBank/DDBJ databases">
        <authorList>
            <person name="McCorrison J."/>
            <person name="Sanka R."/>
            <person name="Torralba M."/>
            <person name="Gillis M."/>
            <person name="Haft D.H."/>
            <person name="Methe B."/>
            <person name="Sutton G."/>
            <person name="Nelson K.E."/>
        </authorList>
    </citation>
    <scope>NUCLEOTIDE SEQUENCE [LARGE SCALE GENOMIC DNA]</scope>
    <source>
        <strain evidence="12 13">DNF00320</strain>
    </source>
</reference>
<evidence type="ECO:0000256" key="6">
    <source>
        <dbReference type="ARBA" id="ARBA00022833"/>
    </source>
</evidence>
<evidence type="ECO:0000256" key="2">
    <source>
        <dbReference type="ARBA" id="ARBA00022598"/>
    </source>
</evidence>
<dbReference type="CDD" id="cd01995">
    <property type="entry name" value="QueC-like"/>
    <property type="match status" value="1"/>
</dbReference>
<dbReference type="GeneID" id="78530044"/>
<dbReference type="InterPro" id="IPR018317">
    <property type="entry name" value="QueC"/>
</dbReference>
<dbReference type="SUPFAM" id="SSF52402">
    <property type="entry name" value="Adenine nucleotide alpha hydrolases-like"/>
    <property type="match status" value="1"/>
</dbReference>
<protein>
    <recommendedName>
        <fullName evidence="9 11">7-cyano-7-deazaguanine synthase</fullName>
        <ecNumber evidence="9 11">6.3.4.20</ecNumber>
    </recommendedName>
    <alternativeName>
        <fullName evidence="11">7-cyano-7-carbaguanine synthase</fullName>
    </alternativeName>
    <alternativeName>
        <fullName evidence="11">PreQ(0) synthase</fullName>
    </alternativeName>
    <alternativeName>
        <fullName evidence="11">Queuosine biosynthesis protein QueC</fullName>
    </alternativeName>
</protein>
<dbReference type="EMBL" id="JRNQ01000019">
    <property type="protein sequence ID" value="KGF45124.1"/>
    <property type="molecule type" value="Genomic_DNA"/>
</dbReference>
<organism evidence="12 13">
    <name type="scientific">Prevotella bivia DNF00320</name>
    <dbReference type="NCBI Taxonomy" id="1401068"/>
    <lineage>
        <taxon>Bacteria</taxon>
        <taxon>Pseudomonadati</taxon>
        <taxon>Bacteroidota</taxon>
        <taxon>Bacteroidia</taxon>
        <taxon>Bacteroidales</taxon>
        <taxon>Prevotellaceae</taxon>
        <taxon>Prevotella</taxon>
    </lineage>
</organism>
<dbReference type="OrthoDB" id="9789567at2"/>
<feature type="binding site" evidence="11">
    <location>
        <position position="191"/>
    </location>
    <ligand>
        <name>Zn(2+)</name>
        <dbReference type="ChEBI" id="CHEBI:29105"/>
    </ligand>
</feature>
<comment type="function">
    <text evidence="11">Catalyzes the ATP-dependent conversion of 7-carboxy-7-deazaguanine (CDG) to 7-cyano-7-deazaguanine (preQ(0)).</text>
</comment>
<keyword evidence="7 11" id="KW-0067">ATP-binding</keyword>
<dbReference type="PANTHER" id="PTHR42914:SF1">
    <property type="entry name" value="7-CYANO-7-DEAZAGUANINE SYNTHASE"/>
    <property type="match status" value="1"/>
</dbReference>
<evidence type="ECO:0000313" key="13">
    <source>
        <dbReference type="Proteomes" id="UP000029525"/>
    </source>
</evidence>
<comment type="catalytic activity">
    <reaction evidence="10 11">
        <text>7-carboxy-7-carbaguanine + NH4(+) + 2 ATP = 7-cyano-7-carbaguanine + 2 AMP + 2 diphosphate + 2 H(+)</text>
        <dbReference type="Rhea" id="RHEA:27982"/>
        <dbReference type="ChEBI" id="CHEBI:15378"/>
        <dbReference type="ChEBI" id="CHEBI:28938"/>
        <dbReference type="ChEBI" id="CHEBI:30616"/>
        <dbReference type="ChEBI" id="CHEBI:33019"/>
        <dbReference type="ChEBI" id="CHEBI:45075"/>
        <dbReference type="ChEBI" id="CHEBI:61036"/>
        <dbReference type="ChEBI" id="CHEBI:456215"/>
        <dbReference type="EC" id="6.3.4.20"/>
    </reaction>
</comment>
<evidence type="ECO:0000256" key="8">
    <source>
        <dbReference type="ARBA" id="ARBA00037993"/>
    </source>
</evidence>
<keyword evidence="6 11" id="KW-0862">Zinc</keyword>
<dbReference type="Pfam" id="PF06508">
    <property type="entry name" value="QueC"/>
    <property type="match status" value="1"/>
</dbReference>
<dbReference type="UniPathway" id="UPA00391"/>
<dbReference type="GO" id="GO:0005524">
    <property type="term" value="F:ATP binding"/>
    <property type="evidence" value="ECO:0007669"/>
    <property type="project" value="UniProtKB-UniRule"/>
</dbReference>
<feature type="binding site" evidence="11">
    <location>
        <position position="183"/>
    </location>
    <ligand>
        <name>Zn(2+)</name>
        <dbReference type="ChEBI" id="CHEBI:29105"/>
    </ligand>
</feature>
<comment type="caution">
    <text evidence="12">The sequence shown here is derived from an EMBL/GenBank/DDBJ whole genome shotgun (WGS) entry which is preliminary data.</text>
</comment>
<dbReference type="PANTHER" id="PTHR42914">
    <property type="entry name" value="7-CYANO-7-DEAZAGUANINE SYNTHASE"/>
    <property type="match status" value="1"/>
</dbReference>
<name>A0A096CIH0_9BACT</name>
<dbReference type="AlphaFoldDB" id="A0A096CIH0"/>
<keyword evidence="5 11" id="KW-0671">Queuosine biosynthesis</keyword>
<feature type="binding site" evidence="11">
    <location>
        <position position="194"/>
    </location>
    <ligand>
        <name>Zn(2+)</name>
        <dbReference type="ChEBI" id="CHEBI:29105"/>
    </ligand>
</feature>
<evidence type="ECO:0000256" key="7">
    <source>
        <dbReference type="ARBA" id="ARBA00022840"/>
    </source>
</evidence>
<feature type="binding site" evidence="11">
    <location>
        <position position="197"/>
    </location>
    <ligand>
        <name>Zn(2+)</name>
        <dbReference type="ChEBI" id="CHEBI:29105"/>
    </ligand>
</feature>